<accession>A0AAD6SAV8</accession>
<proteinExistence type="predicted"/>
<evidence type="ECO:0000313" key="2">
    <source>
        <dbReference type="Proteomes" id="UP001218188"/>
    </source>
</evidence>
<name>A0AAD6SAV8_9AGAR</name>
<sequence>MNSRPESDIKVGSFYILSLDISFLRSSPDTVYPLALVAAASPALSAPVPAAEPRAFLPKGELGAVARLLGISRDVATLMREELRLCSTAGKTSLETVIKNAVLASGVAVEGVNAIISKLFGDSSTGPAASGKRALADLSDAEFNTLLEWVNEKNSPSAVAARAVALGSLGKGVAGLVAGLAATVQSP</sequence>
<dbReference type="AlphaFoldDB" id="A0AAD6SAV8"/>
<dbReference type="Proteomes" id="UP001218188">
    <property type="component" value="Unassembled WGS sequence"/>
</dbReference>
<comment type="caution">
    <text evidence="1">The sequence shown here is derived from an EMBL/GenBank/DDBJ whole genome shotgun (WGS) entry which is preliminary data.</text>
</comment>
<reference evidence="1" key="1">
    <citation type="submission" date="2023-03" db="EMBL/GenBank/DDBJ databases">
        <title>Massive genome expansion in bonnet fungi (Mycena s.s.) driven by repeated elements and novel gene families across ecological guilds.</title>
        <authorList>
            <consortium name="Lawrence Berkeley National Laboratory"/>
            <person name="Harder C.B."/>
            <person name="Miyauchi S."/>
            <person name="Viragh M."/>
            <person name="Kuo A."/>
            <person name="Thoen E."/>
            <person name="Andreopoulos B."/>
            <person name="Lu D."/>
            <person name="Skrede I."/>
            <person name="Drula E."/>
            <person name="Henrissat B."/>
            <person name="Morin E."/>
            <person name="Kohler A."/>
            <person name="Barry K."/>
            <person name="LaButti K."/>
            <person name="Morin E."/>
            <person name="Salamov A."/>
            <person name="Lipzen A."/>
            <person name="Mereny Z."/>
            <person name="Hegedus B."/>
            <person name="Baldrian P."/>
            <person name="Stursova M."/>
            <person name="Weitz H."/>
            <person name="Taylor A."/>
            <person name="Grigoriev I.V."/>
            <person name="Nagy L.G."/>
            <person name="Martin F."/>
            <person name="Kauserud H."/>
        </authorList>
    </citation>
    <scope>NUCLEOTIDE SEQUENCE</scope>
    <source>
        <strain evidence="1">CBHHK200</strain>
    </source>
</reference>
<evidence type="ECO:0000313" key="1">
    <source>
        <dbReference type="EMBL" id="KAJ7024343.1"/>
    </source>
</evidence>
<organism evidence="1 2">
    <name type="scientific">Mycena alexandri</name>
    <dbReference type="NCBI Taxonomy" id="1745969"/>
    <lineage>
        <taxon>Eukaryota</taxon>
        <taxon>Fungi</taxon>
        <taxon>Dikarya</taxon>
        <taxon>Basidiomycota</taxon>
        <taxon>Agaricomycotina</taxon>
        <taxon>Agaricomycetes</taxon>
        <taxon>Agaricomycetidae</taxon>
        <taxon>Agaricales</taxon>
        <taxon>Marasmiineae</taxon>
        <taxon>Mycenaceae</taxon>
        <taxon>Mycena</taxon>
    </lineage>
</organism>
<dbReference type="EMBL" id="JARJCM010000171">
    <property type="protein sequence ID" value="KAJ7024343.1"/>
    <property type="molecule type" value="Genomic_DNA"/>
</dbReference>
<keyword evidence="2" id="KW-1185">Reference proteome</keyword>
<protein>
    <submittedName>
        <fullName evidence="1">Uncharacterized protein</fullName>
    </submittedName>
</protein>
<gene>
    <name evidence="1" type="ORF">C8F04DRAFT_1192468</name>
</gene>